<organism evidence="1 2">
    <name type="scientific">Methylosinus sporium</name>
    <dbReference type="NCBI Taxonomy" id="428"/>
    <lineage>
        <taxon>Bacteria</taxon>
        <taxon>Pseudomonadati</taxon>
        <taxon>Pseudomonadota</taxon>
        <taxon>Alphaproteobacteria</taxon>
        <taxon>Hyphomicrobiales</taxon>
        <taxon>Methylocystaceae</taxon>
        <taxon>Methylosinus</taxon>
    </lineage>
</organism>
<reference evidence="1 2" key="1">
    <citation type="journal article" date="2018" name="Appl. Microbiol. Biotechnol.">
        <title>Co-cultivation of the strictly anaerobic methanogen Methanosarcina barkeri with aerobic methanotrophs in an oxygen-limited membrane bioreactor.</title>
        <authorList>
            <person name="In 't Zandt M.H."/>
            <person name="van den Bosch T.J.M."/>
            <person name="Rijkers R."/>
            <person name="van Kessel M.A.H.J."/>
            <person name="Jetten M.S.M."/>
            <person name="Welte C.U."/>
        </authorList>
    </citation>
    <scope>NUCLEOTIDE SEQUENCE [LARGE SCALE GENOMIC DNA]</scope>
    <source>
        <strain evidence="1 2">DSM 17706</strain>
    </source>
</reference>
<dbReference type="Proteomes" id="UP000245137">
    <property type="component" value="Unassembled WGS sequence"/>
</dbReference>
<evidence type="ECO:0008006" key="3">
    <source>
        <dbReference type="Google" id="ProtNLM"/>
    </source>
</evidence>
<comment type="caution">
    <text evidence="1">The sequence shown here is derived from an EMBL/GenBank/DDBJ whole genome shotgun (WGS) entry which is preliminary data.</text>
</comment>
<accession>A0A2U1SSE9</accession>
<dbReference type="RefSeq" id="WP_146188356.1">
    <property type="nucleotide sequence ID" value="NZ_BGJY01000003.1"/>
</dbReference>
<evidence type="ECO:0000313" key="1">
    <source>
        <dbReference type="EMBL" id="PWB94537.1"/>
    </source>
</evidence>
<sequence>MFFTRRRRRELFGYIDQRSGGRVSGWVYDRLRPSDRFEVEICSAGAVIGRARAERPRDDLARAGFGDGRYGFHFDLPDGDFPDETLAARVRGEDFWLLEGASRPSFAEELINSTRRGLPRLEPTLSLRQADARDSEIAAELQSAWRLHVHGRGTQRLGGGGAMWTDIVSRRHRPLLGLLDGGDPRALAQCLVGVQKSAAATGIEQGEEAYRDFLAASPQGRRAAVAPFHDMLASLAQYLGVARVECAEQDYEGETLVATSQRLVAEIEAALGFSIAPPAVFDGLYGLEIGESVLHGRDIQALYLALRAMEASGVARPKICEIGGGFGKAARYALLAGARHYTIVDLPTVAAVQFFALRRAAPEIPVQFRDPSEPSRGAGVDLVLAPEIDDDAVVDSDIIVNCDSFPEMGDAVCRGYFARIGRWAPLLLSVNQEAHRQVGSSGRQSVVGALLPDYGFTRGYRFRSWIRRGYAEELWRAPERRAQARVKAESIEISETF</sequence>
<evidence type="ECO:0000313" key="2">
    <source>
        <dbReference type="Proteomes" id="UP000245137"/>
    </source>
</evidence>
<protein>
    <recommendedName>
        <fullName evidence="3">Sugar O-methyltransferase</fullName>
    </recommendedName>
</protein>
<dbReference type="OrthoDB" id="8435941at2"/>
<keyword evidence="2" id="KW-1185">Reference proteome</keyword>
<gene>
    <name evidence="1" type="ORF">C5689_07325</name>
</gene>
<proteinExistence type="predicted"/>
<dbReference type="EMBL" id="PUIV01000007">
    <property type="protein sequence ID" value="PWB94537.1"/>
    <property type="molecule type" value="Genomic_DNA"/>
</dbReference>
<dbReference type="SUPFAM" id="SSF53335">
    <property type="entry name" value="S-adenosyl-L-methionine-dependent methyltransferases"/>
    <property type="match status" value="1"/>
</dbReference>
<name>A0A2U1SSE9_METSR</name>
<dbReference type="InterPro" id="IPR029063">
    <property type="entry name" value="SAM-dependent_MTases_sf"/>
</dbReference>
<dbReference type="AlphaFoldDB" id="A0A2U1SSE9"/>